<evidence type="ECO:0000256" key="2">
    <source>
        <dbReference type="ARBA" id="ARBA00022555"/>
    </source>
</evidence>
<comment type="caution">
    <text evidence="9">The sequence shown here is derived from an EMBL/GenBank/DDBJ whole genome shotgun (WGS) entry which is preliminary data.</text>
</comment>
<evidence type="ECO:0000256" key="7">
    <source>
        <dbReference type="RuleBase" id="RU004413"/>
    </source>
</evidence>
<dbReference type="HAMAP" id="MF_01342">
    <property type="entry name" value="Ribosomal_uL16"/>
    <property type="match status" value="1"/>
</dbReference>
<comment type="function">
    <text evidence="6 8">Binds 23S rRNA and is also seen to make contacts with the A and possibly P site tRNAs.</text>
</comment>
<dbReference type="InterPro" id="IPR016180">
    <property type="entry name" value="Ribosomal_uL16_dom"/>
</dbReference>
<evidence type="ECO:0000256" key="3">
    <source>
        <dbReference type="ARBA" id="ARBA00022980"/>
    </source>
</evidence>
<keyword evidence="4 6" id="KW-0687">Ribonucleoprotein</keyword>
<dbReference type="GO" id="GO:0022625">
    <property type="term" value="C:cytosolic large ribosomal subunit"/>
    <property type="evidence" value="ECO:0007669"/>
    <property type="project" value="TreeGrafter"/>
</dbReference>
<dbReference type="InterPro" id="IPR036920">
    <property type="entry name" value="Ribosomal_uL16_sf"/>
</dbReference>
<dbReference type="NCBIfam" id="TIGR01164">
    <property type="entry name" value="rplP_bact"/>
    <property type="match status" value="1"/>
</dbReference>
<dbReference type="PROSITE" id="PS00586">
    <property type="entry name" value="RIBOSOMAL_L16_1"/>
    <property type="match status" value="1"/>
</dbReference>
<evidence type="ECO:0000256" key="6">
    <source>
        <dbReference type="HAMAP-Rule" id="MF_01342"/>
    </source>
</evidence>
<dbReference type="GO" id="GO:0000049">
    <property type="term" value="F:tRNA binding"/>
    <property type="evidence" value="ECO:0007669"/>
    <property type="project" value="UniProtKB-KW"/>
</dbReference>
<dbReference type="PANTHER" id="PTHR12220">
    <property type="entry name" value="50S/60S RIBOSOMAL PROTEIN L16"/>
    <property type="match status" value="1"/>
</dbReference>
<evidence type="ECO:0000313" key="10">
    <source>
        <dbReference type="Proteomes" id="UP000176191"/>
    </source>
</evidence>
<dbReference type="FunFam" id="3.90.1170.10:FF:000001">
    <property type="entry name" value="50S ribosomal protein L16"/>
    <property type="match status" value="1"/>
</dbReference>
<dbReference type="InterPro" id="IPR020798">
    <property type="entry name" value="Ribosomal_uL16_CS"/>
</dbReference>
<evidence type="ECO:0000256" key="5">
    <source>
        <dbReference type="ARBA" id="ARBA00035198"/>
    </source>
</evidence>
<keyword evidence="2 6" id="KW-0820">tRNA-binding</keyword>
<organism evidence="9 10">
    <name type="scientific">Candidatus Collierbacteria bacterium RIFOXYA2_FULL_46_10</name>
    <dbReference type="NCBI Taxonomy" id="1817726"/>
    <lineage>
        <taxon>Bacteria</taxon>
        <taxon>Candidatus Collieribacteriota</taxon>
    </lineage>
</organism>
<keyword evidence="6 8" id="KW-0699">rRNA-binding</keyword>
<keyword evidence="3 6" id="KW-0689">Ribosomal protein</keyword>
<evidence type="ECO:0000256" key="8">
    <source>
        <dbReference type="RuleBase" id="RU004414"/>
    </source>
</evidence>
<dbReference type="GO" id="GO:0019843">
    <property type="term" value="F:rRNA binding"/>
    <property type="evidence" value="ECO:0007669"/>
    <property type="project" value="UniProtKB-UniRule"/>
</dbReference>
<evidence type="ECO:0000256" key="4">
    <source>
        <dbReference type="ARBA" id="ARBA00023274"/>
    </source>
</evidence>
<reference evidence="9 10" key="1">
    <citation type="journal article" date="2016" name="Nat. Commun.">
        <title>Thousands of microbial genomes shed light on interconnected biogeochemical processes in an aquifer system.</title>
        <authorList>
            <person name="Anantharaman K."/>
            <person name="Brown C.T."/>
            <person name="Hug L.A."/>
            <person name="Sharon I."/>
            <person name="Castelle C.J."/>
            <person name="Probst A.J."/>
            <person name="Thomas B.C."/>
            <person name="Singh A."/>
            <person name="Wilkins M.J."/>
            <person name="Karaoz U."/>
            <person name="Brodie E.L."/>
            <person name="Williams K.H."/>
            <person name="Hubbard S.S."/>
            <person name="Banfield J.F."/>
        </authorList>
    </citation>
    <scope>NUCLEOTIDE SEQUENCE [LARGE SCALE GENOMIC DNA]</scope>
</reference>
<dbReference type="PRINTS" id="PR00060">
    <property type="entry name" value="RIBOSOMALL16"/>
</dbReference>
<proteinExistence type="inferred from homology"/>
<dbReference type="GO" id="GO:0006412">
    <property type="term" value="P:translation"/>
    <property type="evidence" value="ECO:0007669"/>
    <property type="project" value="UniProtKB-UniRule"/>
</dbReference>
<evidence type="ECO:0000313" key="9">
    <source>
        <dbReference type="EMBL" id="OGD75515.1"/>
    </source>
</evidence>
<protein>
    <recommendedName>
        <fullName evidence="5 6">Large ribosomal subunit protein uL16</fullName>
    </recommendedName>
</protein>
<evidence type="ECO:0000256" key="1">
    <source>
        <dbReference type="ARBA" id="ARBA00008931"/>
    </source>
</evidence>
<dbReference type="Proteomes" id="UP000176191">
    <property type="component" value="Unassembled WGS sequence"/>
</dbReference>
<comment type="subunit">
    <text evidence="6 8">Part of the 50S ribosomal subunit.</text>
</comment>
<accession>A0A1F5F7A8</accession>
<dbReference type="InterPro" id="IPR047873">
    <property type="entry name" value="Ribosomal_uL16"/>
</dbReference>
<sequence>MLQPKKRKYRKEFRGTMDGIATRGATVAFGDYGLKALESSWVTSAEIEAARRTITHHTKRGGKLWLRIFPHKPLTHKAAGSKMGSGKGDISHYTAVVKRGVIIFELGSLDEATAKEAFRKAASKLPMITKFVVRGAII</sequence>
<dbReference type="InterPro" id="IPR000114">
    <property type="entry name" value="Ribosomal_uL16_bact-type"/>
</dbReference>
<dbReference type="PANTHER" id="PTHR12220:SF13">
    <property type="entry name" value="LARGE RIBOSOMAL SUBUNIT PROTEIN UL16M"/>
    <property type="match status" value="1"/>
</dbReference>
<comment type="similarity">
    <text evidence="1 6 7">Belongs to the universal ribosomal protein uL16 family.</text>
</comment>
<dbReference type="CDD" id="cd01433">
    <property type="entry name" value="Ribosomal_L16_L10e"/>
    <property type="match status" value="1"/>
</dbReference>
<name>A0A1F5F7A8_9BACT</name>
<dbReference type="Gene3D" id="3.90.1170.10">
    <property type="entry name" value="Ribosomal protein L10e/L16"/>
    <property type="match status" value="1"/>
</dbReference>
<keyword evidence="6 8" id="KW-0694">RNA-binding</keyword>
<dbReference type="GO" id="GO:0003735">
    <property type="term" value="F:structural constituent of ribosome"/>
    <property type="evidence" value="ECO:0007669"/>
    <property type="project" value="InterPro"/>
</dbReference>
<gene>
    <name evidence="6" type="primary">rplP</name>
    <name evidence="9" type="ORF">A2228_03370</name>
</gene>
<dbReference type="EMBL" id="MFAK01000002">
    <property type="protein sequence ID" value="OGD75515.1"/>
    <property type="molecule type" value="Genomic_DNA"/>
</dbReference>
<dbReference type="AlphaFoldDB" id="A0A1F5F7A8"/>
<dbReference type="Pfam" id="PF00252">
    <property type="entry name" value="Ribosomal_L16"/>
    <property type="match status" value="1"/>
</dbReference>
<dbReference type="SUPFAM" id="SSF54686">
    <property type="entry name" value="Ribosomal protein L16p/L10e"/>
    <property type="match status" value="1"/>
</dbReference>